<feature type="transmembrane region" description="Helical" evidence="1">
    <location>
        <begin position="133"/>
        <end position="153"/>
    </location>
</feature>
<dbReference type="EMBL" id="JAQQLF010000002">
    <property type="protein sequence ID" value="MDC7716121.1"/>
    <property type="molecule type" value="Genomic_DNA"/>
</dbReference>
<dbReference type="CDD" id="cd01949">
    <property type="entry name" value="GGDEF"/>
    <property type="match status" value="1"/>
</dbReference>
<sequence length="389" mass="43520">MLSPDKPSRMAYYHARQDLHALPARRTAALLVGSIFTLMLCMEYVQNQAHWQSILLPRVAGICWAFGALMLMHGRNARRWGNVFHVGGGLLYPATVVWFGYELDRIGIGIGYLSMTQGFAIVDLMLVATTSRFSLLCVASLCNWLIAIASLQLFNLPTFAVATVAENATISLLLCLAIGRIMCKQARRHDNNLHLLKKSRQRTEQAMRQLASSHREMQHMADRDLLTGLYNRRAGIRHISQMLEQAAGPGDKALLEIDLDRFKPINDQHGHKAGDMVLQITAERLLTTLQVQDVCCRFGGDEFIVALCRDSSQAIRRTIDELDYALSRPIALPSGAIVSVSASIGYCPVTAHSQLEALIEQADNAMYLKKRERSCDGQRPFAERRQQRT</sequence>
<proteinExistence type="predicted"/>
<dbReference type="PANTHER" id="PTHR46663">
    <property type="entry name" value="DIGUANYLATE CYCLASE DGCT-RELATED"/>
    <property type="match status" value="1"/>
</dbReference>
<dbReference type="NCBIfam" id="TIGR00254">
    <property type="entry name" value="GGDEF"/>
    <property type="match status" value="1"/>
</dbReference>
<keyword evidence="1" id="KW-1133">Transmembrane helix</keyword>
<keyword evidence="1" id="KW-0472">Membrane</keyword>
<gene>
    <name evidence="3" type="ORF">PQU95_02640</name>
</gene>
<dbReference type="Gene3D" id="3.30.70.270">
    <property type="match status" value="1"/>
</dbReference>
<evidence type="ECO:0000256" key="1">
    <source>
        <dbReference type="SAM" id="Phobius"/>
    </source>
</evidence>
<feature type="transmembrane region" description="Helical" evidence="1">
    <location>
        <begin position="107"/>
        <end position="126"/>
    </location>
</feature>
<dbReference type="Pfam" id="PF00990">
    <property type="entry name" value="GGDEF"/>
    <property type="match status" value="1"/>
</dbReference>
<dbReference type="SMART" id="SM00267">
    <property type="entry name" value="GGDEF"/>
    <property type="match status" value="1"/>
</dbReference>
<dbReference type="PROSITE" id="PS50887">
    <property type="entry name" value="GGDEF"/>
    <property type="match status" value="1"/>
</dbReference>
<evidence type="ECO:0000313" key="3">
    <source>
        <dbReference type="EMBL" id="MDC7716121.1"/>
    </source>
</evidence>
<dbReference type="InterPro" id="IPR000160">
    <property type="entry name" value="GGDEF_dom"/>
</dbReference>
<dbReference type="SUPFAM" id="SSF55073">
    <property type="entry name" value="Nucleotide cyclase"/>
    <property type="match status" value="1"/>
</dbReference>
<evidence type="ECO:0000313" key="4">
    <source>
        <dbReference type="Proteomes" id="UP001219956"/>
    </source>
</evidence>
<feature type="transmembrane region" description="Helical" evidence="1">
    <location>
        <begin position="27"/>
        <end position="45"/>
    </location>
</feature>
<name>A0ABT5IV92_9NEIS</name>
<dbReference type="InterPro" id="IPR043128">
    <property type="entry name" value="Rev_trsase/Diguanyl_cyclase"/>
</dbReference>
<feature type="domain" description="GGDEF" evidence="2">
    <location>
        <begin position="250"/>
        <end position="386"/>
    </location>
</feature>
<organism evidence="3 4">
    <name type="scientific">Vogesella aquatica</name>
    <dbReference type="NCBI Taxonomy" id="2984206"/>
    <lineage>
        <taxon>Bacteria</taxon>
        <taxon>Pseudomonadati</taxon>
        <taxon>Pseudomonadota</taxon>
        <taxon>Betaproteobacteria</taxon>
        <taxon>Neisseriales</taxon>
        <taxon>Chromobacteriaceae</taxon>
        <taxon>Vogesella</taxon>
    </lineage>
</organism>
<dbReference type="PANTHER" id="PTHR46663:SF2">
    <property type="entry name" value="GGDEF DOMAIN-CONTAINING PROTEIN"/>
    <property type="match status" value="1"/>
</dbReference>
<keyword evidence="1" id="KW-0812">Transmembrane</keyword>
<feature type="transmembrane region" description="Helical" evidence="1">
    <location>
        <begin position="51"/>
        <end position="71"/>
    </location>
</feature>
<feature type="transmembrane region" description="Helical" evidence="1">
    <location>
        <begin position="159"/>
        <end position="179"/>
    </location>
</feature>
<keyword evidence="4" id="KW-1185">Reference proteome</keyword>
<dbReference type="RefSeq" id="WP_272750557.1">
    <property type="nucleotide sequence ID" value="NZ_JAQQLF010000002.1"/>
</dbReference>
<evidence type="ECO:0000259" key="2">
    <source>
        <dbReference type="PROSITE" id="PS50887"/>
    </source>
</evidence>
<dbReference type="InterPro" id="IPR029787">
    <property type="entry name" value="Nucleotide_cyclase"/>
</dbReference>
<dbReference type="InterPro" id="IPR052163">
    <property type="entry name" value="DGC-Regulatory_Protein"/>
</dbReference>
<reference evidence="3 4" key="1">
    <citation type="submission" date="2023-01" db="EMBL/GenBank/DDBJ databases">
        <title>Novel species of the genus Vogesella isolated from rivers.</title>
        <authorList>
            <person name="Lu H."/>
        </authorList>
    </citation>
    <scope>NUCLEOTIDE SEQUENCE [LARGE SCALE GENOMIC DNA]</scope>
    <source>
        <strain evidence="3 4">DC21W</strain>
    </source>
</reference>
<dbReference type="Proteomes" id="UP001219956">
    <property type="component" value="Unassembled WGS sequence"/>
</dbReference>
<feature type="transmembrane region" description="Helical" evidence="1">
    <location>
        <begin position="83"/>
        <end position="101"/>
    </location>
</feature>
<accession>A0ABT5IV92</accession>
<comment type="caution">
    <text evidence="3">The sequence shown here is derived from an EMBL/GenBank/DDBJ whole genome shotgun (WGS) entry which is preliminary data.</text>
</comment>
<protein>
    <submittedName>
        <fullName evidence="3">GGDEF domain-containing protein</fullName>
    </submittedName>
</protein>